<organism evidence="8 9">
    <name type="scientific">Strongyloides venezuelensis</name>
    <name type="common">Threadworm</name>
    <dbReference type="NCBI Taxonomy" id="75913"/>
    <lineage>
        <taxon>Eukaryota</taxon>
        <taxon>Metazoa</taxon>
        <taxon>Ecdysozoa</taxon>
        <taxon>Nematoda</taxon>
        <taxon>Chromadorea</taxon>
        <taxon>Rhabditida</taxon>
        <taxon>Tylenchina</taxon>
        <taxon>Panagrolaimomorpha</taxon>
        <taxon>Strongyloidoidea</taxon>
        <taxon>Strongyloididae</taxon>
        <taxon>Strongyloides</taxon>
    </lineage>
</organism>
<dbReference type="WBParaSite" id="SVE_0951300.1">
    <property type="protein sequence ID" value="SVE_0951300.1"/>
    <property type="gene ID" value="SVE_0951300"/>
</dbReference>
<dbReference type="PROSITE" id="PS50157">
    <property type="entry name" value="ZINC_FINGER_C2H2_2"/>
    <property type="match status" value="3"/>
</dbReference>
<dbReference type="PANTHER" id="PTHR24379:SF127">
    <property type="entry name" value="BLOODY FINGERS-RELATED"/>
    <property type="match status" value="1"/>
</dbReference>
<feature type="domain" description="C2H2-type" evidence="7">
    <location>
        <begin position="448"/>
        <end position="476"/>
    </location>
</feature>
<evidence type="ECO:0000259" key="7">
    <source>
        <dbReference type="PROSITE" id="PS50157"/>
    </source>
</evidence>
<dbReference type="InterPro" id="IPR013087">
    <property type="entry name" value="Znf_C2H2_type"/>
</dbReference>
<feature type="domain" description="C2H2-type" evidence="7">
    <location>
        <begin position="75"/>
        <end position="102"/>
    </location>
</feature>
<feature type="compositionally biased region" description="Polar residues" evidence="6">
    <location>
        <begin position="529"/>
        <end position="566"/>
    </location>
</feature>
<dbReference type="GO" id="GO:0000977">
    <property type="term" value="F:RNA polymerase II transcription regulatory region sequence-specific DNA binding"/>
    <property type="evidence" value="ECO:0007669"/>
    <property type="project" value="TreeGrafter"/>
</dbReference>
<dbReference type="GO" id="GO:0008270">
    <property type="term" value="F:zinc ion binding"/>
    <property type="evidence" value="ECO:0007669"/>
    <property type="project" value="UniProtKB-KW"/>
</dbReference>
<keyword evidence="3 5" id="KW-0863">Zinc-finger</keyword>
<dbReference type="Proteomes" id="UP000035680">
    <property type="component" value="Unassembled WGS sequence"/>
</dbReference>
<dbReference type="SMART" id="SM00355">
    <property type="entry name" value="ZnF_C2H2"/>
    <property type="match status" value="4"/>
</dbReference>
<evidence type="ECO:0000256" key="1">
    <source>
        <dbReference type="ARBA" id="ARBA00022723"/>
    </source>
</evidence>
<dbReference type="InterPro" id="IPR036236">
    <property type="entry name" value="Znf_C2H2_sf"/>
</dbReference>
<keyword evidence="1" id="KW-0479">Metal-binding</keyword>
<dbReference type="GO" id="GO:0005634">
    <property type="term" value="C:nucleus"/>
    <property type="evidence" value="ECO:0007669"/>
    <property type="project" value="TreeGrafter"/>
</dbReference>
<dbReference type="Gene3D" id="3.30.160.60">
    <property type="entry name" value="Classic Zinc Finger"/>
    <property type="match status" value="2"/>
</dbReference>
<protein>
    <submittedName>
        <fullName evidence="9">Zinc finger protein</fullName>
    </submittedName>
</protein>
<proteinExistence type="predicted"/>
<dbReference type="Pfam" id="PF00096">
    <property type="entry name" value="zf-C2H2"/>
    <property type="match status" value="1"/>
</dbReference>
<keyword evidence="2" id="KW-0677">Repeat</keyword>
<dbReference type="SUPFAM" id="SSF57667">
    <property type="entry name" value="beta-beta-alpha zinc fingers"/>
    <property type="match status" value="3"/>
</dbReference>
<feature type="compositionally biased region" description="Low complexity" evidence="6">
    <location>
        <begin position="601"/>
        <end position="634"/>
    </location>
</feature>
<dbReference type="STRING" id="75913.A0A0K0FKE9"/>
<feature type="region of interest" description="Disordered" evidence="6">
    <location>
        <begin position="529"/>
        <end position="634"/>
    </location>
</feature>
<evidence type="ECO:0000256" key="5">
    <source>
        <dbReference type="PROSITE-ProRule" id="PRU00042"/>
    </source>
</evidence>
<evidence type="ECO:0000256" key="3">
    <source>
        <dbReference type="ARBA" id="ARBA00022771"/>
    </source>
</evidence>
<evidence type="ECO:0000256" key="4">
    <source>
        <dbReference type="ARBA" id="ARBA00022833"/>
    </source>
</evidence>
<sequence>MLVENHSTNLIDIPPQQSQNLSSTISVTSNSINSQSSPVSSISNSATPASTLPPIIICPSEIDTISITLEKNQQCACKDCGKLFNSVWYLKQHAVKHSNDRPFKCKFCMKTYKFRSNLYQHKCPERVKSMGNTEKRSYLKGQNSIHNNKGNRDFNRNDMILNQSRDSSIVSSIPNTMISGISSIYDGNTQQMGSYGEMIDMNKMGQNNVNSNSGMINDNTLYQDQMPQNPYNQYPDYCNNSNHSTMVQNIDGTPTSHHNPISYNNNNTYYYNNLTNNQMSAPSMPNQNGMGVPLIYENSSQGHYLTMNGTYQNIHHSSYYSGYPNPNTCQSYENYGVLCDMNSSTNSTNYSYGIEDNQANFRKRKNDECNDNLDQNYVNNYLIRHREELHICEKCDIQFPSKEYFSRHMAQHENVAALSYQCELCPQRFENEKQLLSHSELHSNGTVFKCDTCQSPFRSNYALRRHKDQCRQCYRPPFGIQPNVIESCHIPVNQYSFVCSEDEDNRIIEKNTNNQINRNNDVMLSNYNITNQTDSGVGTESTENSLNSSPTINNQSNDEDTLPSNDEINKEDKNTSVYEEETKNSNEKEEDDRDSGFRSRINSAANSCSPSSSTTSNGFSPISKNNNISSRNNMYSSNINNNMYNSLHGMNQSNGSTILNLNHQNNYQLPVYTNVNASYNDGDQWNMNFELTDSNFDYMEMFNDNEKEKINFENELTESGITAQTKLIFTPPKLGKKHKNQKELLLRTNELIKKYPIMDLSSLSCDRDYIKQSHFSLISTIFISYFAHILLSCLFDNHNELGKLKKKKLLVVDLYKLAYYKEL</sequence>
<dbReference type="GO" id="GO:0000981">
    <property type="term" value="F:DNA-binding transcription factor activity, RNA polymerase II-specific"/>
    <property type="evidence" value="ECO:0007669"/>
    <property type="project" value="TreeGrafter"/>
</dbReference>
<accession>A0A0K0FKE9</accession>
<dbReference type="PROSITE" id="PS00028">
    <property type="entry name" value="ZINC_FINGER_C2H2_1"/>
    <property type="match status" value="3"/>
</dbReference>
<reference evidence="8" key="1">
    <citation type="submission" date="2014-07" db="EMBL/GenBank/DDBJ databases">
        <authorList>
            <person name="Martin A.A"/>
            <person name="De Silva N."/>
        </authorList>
    </citation>
    <scope>NUCLEOTIDE SEQUENCE</scope>
</reference>
<reference evidence="9" key="2">
    <citation type="submission" date="2015-08" db="UniProtKB">
        <authorList>
            <consortium name="WormBaseParasite"/>
        </authorList>
    </citation>
    <scope>IDENTIFICATION</scope>
</reference>
<dbReference type="AlphaFoldDB" id="A0A0K0FKE9"/>
<keyword evidence="8" id="KW-1185">Reference proteome</keyword>
<keyword evidence="4" id="KW-0862">Zinc</keyword>
<name>A0A0K0FKE9_STRVS</name>
<evidence type="ECO:0000256" key="2">
    <source>
        <dbReference type="ARBA" id="ARBA00022737"/>
    </source>
</evidence>
<evidence type="ECO:0000313" key="9">
    <source>
        <dbReference type="WBParaSite" id="SVE_0951300.1"/>
    </source>
</evidence>
<feature type="domain" description="C2H2-type" evidence="7">
    <location>
        <begin position="420"/>
        <end position="447"/>
    </location>
</feature>
<feature type="compositionally biased region" description="Basic and acidic residues" evidence="6">
    <location>
        <begin position="567"/>
        <end position="587"/>
    </location>
</feature>
<dbReference type="PANTHER" id="PTHR24379">
    <property type="entry name" value="KRAB AND ZINC FINGER DOMAIN-CONTAINING"/>
    <property type="match status" value="1"/>
</dbReference>
<evidence type="ECO:0000313" key="8">
    <source>
        <dbReference type="Proteomes" id="UP000035680"/>
    </source>
</evidence>
<evidence type="ECO:0000256" key="6">
    <source>
        <dbReference type="SAM" id="MobiDB-lite"/>
    </source>
</evidence>